<reference evidence="3" key="1">
    <citation type="submission" date="2023-07" db="EMBL/GenBank/DDBJ databases">
        <title>30 novel species of actinomycetes from the DSMZ collection.</title>
        <authorList>
            <person name="Nouioui I."/>
        </authorList>
    </citation>
    <scope>NUCLEOTIDE SEQUENCE [LARGE SCALE GENOMIC DNA]</scope>
    <source>
        <strain evidence="3">DSM 44918</strain>
    </source>
</reference>
<evidence type="ECO:0000313" key="2">
    <source>
        <dbReference type="EMBL" id="MDT0321443.1"/>
    </source>
</evidence>
<feature type="compositionally biased region" description="Pro residues" evidence="1">
    <location>
        <begin position="338"/>
        <end position="355"/>
    </location>
</feature>
<evidence type="ECO:0000256" key="1">
    <source>
        <dbReference type="SAM" id="MobiDB-lite"/>
    </source>
</evidence>
<feature type="region of interest" description="Disordered" evidence="1">
    <location>
        <begin position="302"/>
        <end position="399"/>
    </location>
</feature>
<name>A0ABU2LV33_9ACTN</name>
<proteinExistence type="predicted"/>
<dbReference type="RefSeq" id="WP_311601659.1">
    <property type="nucleotide sequence ID" value="NZ_JAVREM010000040.1"/>
</dbReference>
<sequence>MPATAWDTATRRVIWLGEGVSGLPAGLADGRYECRACGGKLILKGVGPGKKVSPYFSHQGGGSCAAPAEETRIDAETEVVIQLRDTIRAIPGVTATTEVPDESPGASGQLPPVIIAQCDHVTVAIERPGMVLPEPEVLTRRVRAVRGRHPGALHVWFLRRDPAQFGPAGELEVFYGGKTHVHQTVAPTEQQEAIVAAGGHVFWLDGKQVLIPYGVHDFVHTPRPEQDWTNWPGWKRDPRQDWRISKPQPAADAGRWGLVPIALATMTHTRAFFRPQQAYQVMDELYRSQAGRHSWRHRHAREVYQQRNTPREPAPPVVSADTSRADQGQAQAAGERTAPPPREPAAAPPTPPAPPAGESLRPALVPPPPAYPPRPPSAAPARRPWWRRILPSGRRRSSR</sequence>
<comment type="caution">
    <text evidence="2">The sequence shown here is derived from an EMBL/GenBank/DDBJ whole genome shotgun (WGS) entry which is preliminary data.</text>
</comment>
<evidence type="ECO:0008006" key="4">
    <source>
        <dbReference type="Google" id="ProtNLM"/>
    </source>
</evidence>
<dbReference type="EMBL" id="JAVREM010000040">
    <property type="protein sequence ID" value="MDT0321443.1"/>
    <property type="molecule type" value="Genomic_DNA"/>
</dbReference>
<feature type="compositionally biased region" description="Polar residues" evidence="1">
    <location>
        <begin position="320"/>
        <end position="330"/>
    </location>
</feature>
<dbReference type="Proteomes" id="UP001183420">
    <property type="component" value="Unassembled WGS sequence"/>
</dbReference>
<accession>A0ABU2LV33</accession>
<protein>
    <recommendedName>
        <fullName evidence="4">Competence protein CoiA</fullName>
    </recommendedName>
</protein>
<gene>
    <name evidence="2" type="ORF">RNC47_24240</name>
</gene>
<organism evidence="2 3">
    <name type="scientific">Streptomyces millisiae</name>
    <dbReference type="NCBI Taxonomy" id="3075542"/>
    <lineage>
        <taxon>Bacteria</taxon>
        <taxon>Bacillati</taxon>
        <taxon>Actinomycetota</taxon>
        <taxon>Actinomycetes</taxon>
        <taxon>Kitasatosporales</taxon>
        <taxon>Streptomycetaceae</taxon>
        <taxon>Streptomyces</taxon>
    </lineage>
</organism>
<feature type="compositionally biased region" description="Pro residues" evidence="1">
    <location>
        <begin position="364"/>
        <end position="378"/>
    </location>
</feature>
<keyword evidence="3" id="KW-1185">Reference proteome</keyword>
<evidence type="ECO:0000313" key="3">
    <source>
        <dbReference type="Proteomes" id="UP001183420"/>
    </source>
</evidence>
<feature type="compositionally biased region" description="Low complexity" evidence="1">
    <location>
        <begin position="379"/>
        <end position="391"/>
    </location>
</feature>